<gene>
    <name evidence="1" type="ORF">NO1_0576</name>
</gene>
<evidence type="ECO:0000313" key="2">
    <source>
        <dbReference type="Proteomes" id="UP000269352"/>
    </source>
</evidence>
<comment type="caution">
    <text evidence="1">The sequence shown here is derived from an EMBL/GenBank/DDBJ whole genome shotgun (WGS) entry which is preliminary data.</text>
</comment>
<name>A0A388T9T2_TERA1</name>
<dbReference type="Proteomes" id="UP000269352">
    <property type="component" value="Unassembled WGS sequence"/>
</dbReference>
<reference evidence="1 2" key="1">
    <citation type="journal article" date="2019" name="ISME J.">
        <title>Genome analyses of uncultured TG2/ZB3 bacteria in 'Margulisbacteria' specifically attached to ectosymbiotic spirochetes of protists in the termite gut.</title>
        <authorList>
            <person name="Utami Y.D."/>
            <person name="Kuwahara H."/>
            <person name="Igai K."/>
            <person name="Murakami T."/>
            <person name="Sugaya K."/>
            <person name="Morikawa T."/>
            <person name="Nagura Y."/>
            <person name="Yuki M."/>
            <person name="Deevong P."/>
            <person name="Inoue T."/>
            <person name="Kihara K."/>
            <person name="Lo N."/>
            <person name="Yamada A."/>
            <person name="Ohkuma M."/>
            <person name="Hongoh Y."/>
        </authorList>
    </citation>
    <scope>NUCLEOTIDE SEQUENCE [LARGE SCALE GENOMIC DNA]</scope>
    <source>
        <strain evidence="1">NkOx7-01</strain>
    </source>
</reference>
<organism evidence="1 2">
    <name type="scientific">Termititenax aidoneus</name>
    <dbReference type="NCBI Taxonomy" id="2218524"/>
    <lineage>
        <taxon>Bacteria</taxon>
        <taxon>Bacillati</taxon>
        <taxon>Candidatus Margulisiibacteriota</taxon>
        <taxon>Candidatus Termititenacia</taxon>
        <taxon>Candidatus Termititenacales</taxon>
        <taxon>Candidatus Termititenacaceae</taxon>
        <taxon>Candidatus Termititenax</taxon>
    </lineage>
</organism>
<evidence type="ECO:0000313" key="1">
    <source>
        <dbReference type="EMBL" id="GBR73146.1"/>
    </source>
</evidence>
<proteinExistence type="predicted"/>
<protein>
    <submittedName>
        <fullName evidence="1">Uncharacterized protein</fullName>
    </submittedName>
</protein>
<dbReference type="AlphaFoldDB" id="A0A388T9T2"/>
<keyword evidence="2" id="KW-1185">Reference proteome</keyword>
<sequence>MTYQADFDRIEKQVRQIIDEQSPNGELNVDYVLAHFVEGERMQSYEQGRQDALIDRAEYNAKTIRKVQCKAKIAALEDVLKVMLENPPESATREAPYRYIERMLAELKRE</sequence>
<dbReference type="EMBL" id="BGZN01000006">
    <property type="protein sequence ID" value="GBR73146.1"/>
    <property type="molecule type" value="Genomic_DNA"/>
</dbReference>
<accession>A0A388T9T2</accession>